<organism evidence="2 3">
    <name type="scientific">Pleodorina starrii</name>
    <dbReference type="NCBI Taxonomy" id="330485"/>
    <lineage>
        <taxon>Eukaryota</taxon>
        <taxon>Viridiplantae</taxon>
        <taxon>Chlorophyta</taxon>
        <taxon>core chlorophytes</taxon>
        <taxon>Chlorophyceae</taxon>
        <taxon>CS clade</taxon>
        <taxon>Chlamydomonadales</taxon>
        <taxon>Volvocaceae</taxon>
        <taxon>Pleodorina</taxon>
    </lineage>
</organism>
<dbReference type="AlphaFoldDB" id="A0A9W6EXV7"/>
<feature type="compositionally biased region" description="Gly residues" evidence="1">
    <location>
        <begin position="1"/>
        <end position="10"/>
    </location>
</feature>
<reference evidence="2 3" key="1">
    <citation type="journal article" date="2023" name="Commun. Biol.">
        <title>Reorganization of the ancestral sex-determining regions during the evolution of trioecy in Pleodorina starrii.</title>
        <authorList>
            <person name="Takahashi K."/>
            <person name="Suzuki S."/>
            <person name="Kawai-Toyooka H."/>
            <person name="Yamamoto K."/>
            <person name="Hamaji T."/>
            <person name="Ootsuki R."/>
            <person name="Yamaguchi H."/>
            <person name="Kawachi M."/>
            <person name="Higashiyama T."/>
            <person name="Nozaki H."/>
        </authorList>
    </citation>
    <scope>NUCLEOTIDE SEQUENCE [LARGE SCALE GENOMIC DNA]</scope>
    <source>
        <strain evidence="2 3">NIES-4479</strain>
    </source>
</reference>
<dbReference type="Proteomes" id="UP001165080">
    <property type="component" value="Unassembled WGS sequence"/>
</dbReference>
<accession>A0A9W6EXV7</accession>
<keyword evidence="3" id="KW-1185">Reference proteome</keyword>
<evidence type="ECO:0000256" key="1">
    <source>
        <dbReference type="SAM" id="MobiDB-lite"/>
    </source>
</evidence>
<proteinExistence type="predicted"/>
<feature type="compositionally biased region" description="Gly residues" evidence="1">
    <location>
        <begin position="69"/>
        <end position="80"/>
    </location>
</feature>
<evidence type="ECO:0000313" key="2">
    <source>
        <dbReference type="EMBL" id="GLC48839.1"/>
    </source>
</evidence>
<sequence length="100" mass="10056">MVAGCGGWGTGKDVEPLGANAHMRGFGGPDSDDGFDSSGRVMGGVDQAATMAGNAEVVARHQGREGETFGRGGGRQGGGRLADPECGARSATEWMGRACL</sequence>
<feature type="region of interest" description="Disordered" evidence="1">
    <location>
        <begin position="1"/>
        <end position="41"/>
    </location>
</feature>
<name>A0A9W6EXV7_9CHLO</name>
<dbReference type="EMBL" id="BRXU01000002">
    <property type="protein sequence ID" value="GLC48839.1"/>
    <property type="molecule type" value="Genomic_DNA"/>
</dbReference>
<comment type="caution">
    <text evidence="2">The sequence shown here is derived from an EMBL/GenBank/DDBJ whole genome shotgun (WGS) entry which is preliminary data.</text>
</comment>
<gene>
    <name evidence="2" type="primary">PLEST005862</name>
    <name evidence="2" type="ORF">PLESTB_000154100</name>
</gene>
<evidence type="ECO:0000313" key="3">
    <source>
        <dbReference type="Proteomes" id="UP001165080"/>
    </source>
</evidence>
<feature type="region of interest" description="Disordered" evidence="1">
    <location>
        <begin position="60"/>
        <end position="86"/>
    </location>
</feature>
<protein>
    <submittedName>
        <fullName evidence="2">Uncharacterized protein</fullName>
    </submittedName>
</protein>